<evidence type="ECO:0000259" key="1">
    <source>
        <dbReference type="Pfam" id="PF01323"/>
    </source>
</evidence>
<keyword evidence="3" id="KW-1185">Reference proteome</keyword>
<reference evidence="2 3" key="1">
    <citation type="submission" date="2018-07" db="EMBL/GenBank/DDBJ databases">
        <title>Leeuwenhoekiella genomics.</title>
        <authorList>
            <person name="Tahon G."/>
            <person name="Willems A."/>
        </authorList>
    </citation>
    <scope>NUCLEOTIDE SEQUENCE [LARGE SCALE GENOMIC DNA]</scope>
    <source>
        <strain evidence="2 3">LMG 29608</strain>
    </source>
</reference>
<evidence type="ECO:0000313" key="3">
    <source>
        <dbReference type="Proteomes" id="UP000289859"/>
    </source>
</evidence>
<dbReference type="GO" id="GO:0016491">
    <property type="term" value="F:oxidoreductase activity"/>
    <property type="evidence" value="ECO:0007669"/>
    <property type="project" value="InterPro"/>
</dbReference>
<organism evidence="2 3">
    <name type="scientific">Leeuwenhoekiella polynyae</name>
    <dbReference type="NCBI Taxonomy" id="1550906"/>
    <lineage>
        <taxon>Bacteria</taxon>
        <taxon>Pseudomonadati</taxon>
        <taxon>Bacteroidota</taxon>
        <taxon>Flavobacteriia</taxon>
        <taxon>Flavobacteriales</taxon>
        <taxon>Flavobacteriaceae</taxon>
        <taxon>Leeuwenhoekiella</taxon>
    </lineage>
</organism>
<dbReference type="InterPro" id="IPR001853">
    <property type="entry name" value="DSBA-like_thioredoxin_dom"/>
</dbReference>
<dbReference type="CDD" id="cd03025">
    <property type="entry name" value="DsbA_FrnE_like"/>
    <property type="match status" value="1"/>
</dbReference>
<comment type="caution">
    <text evidence="2">The sequence shown here is derived from an EMBL/GenBank/DDBJ whole genome shotgun (WGS) entry which is preliminary data.</text>
</comment>
<name>A0A4Q0PH08_9FLAO</name>
<dbReference type="SUPFAM" id="SSF52833">
    <property type="entry name" value="Thioredoxin-like"/>
    <property type="match status" value="1"/>
</dbReference>
<dbReference type="EMBL" id="QOVK01000001">
    <property type="protein sequence ID" value="RXG26237.1"/>
    <property type="molecule type" value="Genomic_DNA"/>
</dbReference>
<dbReference type="RefSeq" id="WP_128763922.1">
    <property type="nucleotide sequence ID" value="NZ_JBHUOO010000004.1"/>
</dbReference>
<dbReference type="OrthoDB" id="9813770at2"/>
<dbReference type="Pfam" id="PF01323">
    <property type="entry name" value="DSBA"/>
    <property type="match status" value="1"/>
</dbReference>
<dbReference type="InterPro" id="IPR036249">
    <property type="entry name" value="Thioredoxin-like_sf"/>
</dbReference>
<dbReference type="AlphaFoldDB" id="A0A4Q0PH08"/>
<accession>A0A4Q0PH08</accession>
<dbReference type="Proteomes" id="UP000289859">
    <property type="component" value="Unassembled WGS sequence"/>
</dbReference>
<proteinExistence type="predicted"/>
<dbReference type="Gene3D" id="3.40.30.10">
    <property type="entry name" value="Glutaredoxin"/>
    <property type="match status" value="1"/>
</dbReference>
<evidence type="ECO:0000313" key="2">
    <source>
        <dbReference type="EMBL" id="RXG26237.1"/>
    </source>
</evidence>
<sequence>MNTENLNLIYIWDGYCGWCYGFSTELTKFLDSHPELPIRVLPGGLFTGEKSLSISNYPHIPGANERIHQLTGAKFGASYNQLLEDGNFILNSEDAGKGFVALKHFAPAKQYEIVYAMMKLFYQDGKSLSNPETFGELAEDFGLNSKQVKAFYHIEEALNETRKLFAEVQEIGVNSYPTLLVQKGEELIKIGGGVARIEKLEENFQNALALIETNR</sequence>
<protein>
    <recommendedName>
        <fullName evidence="1">DSBA-like thioredoxin domain-containing protein</fullName>
    </recommendedName>
</protein>
<feature type="domain" description="DSBA-like thioredoxin" evidence="1">
    <location>
        <begin position="13"/>
        <end position="204"/>
    </location>
</feature>
<dbReference type="Gene3D" id="1.10.472.60">
    <property type="entry name" value="putative protein disulfide isomerase domain"/>
    <property type="match status" value="1"/>
</dbReference>
<gene>
    <name evidence="2" type="ORF">DSM02_231</name>
</gene>